<proteinExistence type="inferred from homology"/>
<evidence type="ECO:0000256" key="5">
    <source>
        <dbReference type="ARBA" id="ARBA00023004"/>
    </source>
</evidence>
<accession>W9XDJ2</accession>
<evidence type="ECO:0000313" key="9">
    <source>
        <dbReference type="Proteomes" id="UP000019471"/>
    </source>
</evidence>
<evidence type="ECO:0008006" key="10">
    <source>
        <dbReference type="Google" id="ProtNLM"/>
    </source>
</evidence>
<dbReference type="AlphaFoldDB" id="W9XDJ2"/>
<dbReference type="GO" id="GO:0020037">
    <property type="term" value="F:heme binding"/>
    <property type="evidence" value="ECO:0007669"/>
    <property type="project" value="InterPro"/>
</dbReference>
<name>W9XDJ2_9EURO</name>
<dbReference type="STRING" id="1182543.W9XDJ2"/>
<feature type="binding site" description="axial binding residue" evidence="7">
    <location>
        <position position="438"/>
    </location>
    <ligand>
        <name>heme</name>
        <dbReference type="ChEBI" id="CHEBI:30413"/>
    </ligand>
    <ligandPart>
        <name>Fe</name>
        <dbReference type="ChEBI" id="CHEBI:18248"/>
    </ligandPart>
</feature>
<evidence type="ECO:0000256" key="4">
    <source>
        <dbReference type="ARBA" id="ARBA00023002"/>
    </source>
</evidence>
<protein>
    <recommendedName>
        <fullName evidence="10">Cytochrome P450 oxidoreductase</fullName>
    </recommendedName>
</protein>
<dbReference type="GeneID" id="19192977"/>
<dbReference type="PANTHER" id="PTHR46300:SF2">
    <property type="entry name" value="CYTOCHROME P450 MONOOXYGENASE ALNH-RELATED"/>
    <property type="match status" value="1"/>
</dbReference>
<dbReference type="CDD" id="cd11065">
    <property type="entry name" value="CYP64-like"/>
    <property type="match status" value="1"/>
</dbReference>
<dbReference type="InterPro" id="IPR050364">
    <property type="entry name" value="Cytochrome_P450_fung"/>
</dbReference>
<comment type="caution">
    <text evidence="8">The sequence shown here is derived from an EMBL/GenBank/DDBJ whole genome shotgun (WGS) entry which is preliminary data.</text>
</comment>
<reference evidence="8 9" key="1">
    <citation type="submission" date="2013-03" db="EMBL/GenBank/DDBJ databases">
        <title>The Genome Sequence of Cladophialophora psammophila CBS 110553.</title>
        <authorList>
            <consortium name="The Broad Institute Genomics Platform"/>
            <person name="Cuomo C."/>
            <person name="de Hoog S."/>
            <person name="Gorbushina A."/>
            <person name="Walker B."/>
            <person name="Young S.K."/>
            <person name="Zeng Q."/>
            <person name="Gargeya S."/>
            <person name="Fitzgerald M."/>
            <person name="Haas B."/>
            <person name="Abouelleil A."/>
            <person name="Allen A.W."/>
            <person name="Alvarado L."/>
            <person name="Arachchi H.M."/>
            <person name="Berlin A.M."/>
            <person name="Chapman S.B."/>
            <person name="Gainer-Dewar J."/>
            <person name="Goldberg J."/>
            <person name="Griggs A."/>
            <person name="Gujja S."/>
            <person name="Hansen M."/>
            <person name="Howarth C."/>
            <person name="Imamovic A."/>
            <person name="Ireland A."/>
            <person name="Larimer J."/>
            <person name="McCowan C."/>
            <person name="Murphy C."/>
            <person name="Pearson M."/>
            <person name="Poon T.W."/>
            <person name="Priest M."/>
            <person name="Roberts A."/>
            <person name="Saif S."/>
            <person name="Shea T."/>
            <person name="Sisk P."/>
            <person name="Sykes S."/>
            <person name="Wortman J."/>
            <person name="Nusbaum C."/>
            <person name="Birren B."/>
        </authorList>
    </citation>
    <scope>NUCLEOTIDE SEQUENCE [LARGE SCALE GENOMIC DNA]</scope>
    <source>
        <strain evidence="8 9">CBS 110553</strain>
    </source>
</reference>
<dbReference type="eggNOG" id="KOG0156">
    <property type="taxonomic scope" value="Eukaryota"/>
</dbReference>
<keyword evidence="6" id="KW-0503">Monooxygenase</keyword>
<evidence type="ECO:0000256" key="7">
    <source>
        <dbReference type="PIRSR" id="PIRSR602401-1"/>
    </source>
</evidence>
<dbReference type="HOGENOM" id="CLU_001570_2_1_1"/>
<dbReference type="Proteomes" id="UP000019471">
    <property type="component" value="Unassembled WGS sequence"/>
</dbReference>
<dbReference type="InterPro" id="IPR002401">
    <property type="entry name" value="Cyt_P450_E_grp-I"/>
</dbReference>
<sequence>MVPLFAVGACIGLLVVFKVVSSWRRPPLPPGPKGRWPLLGMTLDMPTAKPWETMASWAREYGPLVHFRVGLQHFILISDGLIAREFLDKRSGQYSSRPPSEVGDLISGGMRSVLMPYGNHWRAIRRIFANVLTSKKCDSYLRIQEGEALVTIYRIQEDPTAFAEEIHRYSLSVARSIAFGKRVQSSADPFAVQVKKLMEQFADAMTPGKYLFEAIPSLRKLPRSMQPWLPELEQFRDYEHTFSLMNYREALDYAEKHPDRPCIARDIHKEMKETGEVNELQAATTCMEILGAGSDTTANSLLFVILACIAHPDVQKKAHEELDRVIGQGRFPTWEDEPNLPYIRAIIKEQHRWRSIAPMSFSHWSDREDVYNGYRIPKNAVVRVNTWAIHQDPARYPNPETFMPERFLDFNLSAAAYANSPDVAARDHFSYGGGKRICVGLHLAERSLFNMTARLLHAFEMLPALDVSGREIPIDPNDVKTALIMAPNKFAAQFQLRGEKIAETLEREWREKVGGVGESWS</sequence>
<keyword evidence="4" id="KW-0560">Oxidoreductase</keyword>
<dbReference type="PRINTS" id="PR00463">
    <property type="entry name" value="EP450I"/>
</dbReference>
<dbReference type="OrthoDB" id="1470350at2759"/>
<dbReference type="GO" id="GO:0016705">
    <property type="term" value="F:oxidoreductase activity, acting on paired donors, with incorporation or reduction of molecular oxygen"/>
    <property type="evidence" value="ECO:0007669"/>
    <property type="project" value="InterPro"/>
</dbReference>
<dbReference type="Gene3D" id="1.10.630.10">
    <property type="entry name" value="Cytochrome P450"/>
    <property type="match status" value="1"/>
</dbReference>
<keyword evidence="3 7" id="KW-0479">Metal-binding</keyword>
<dbReference type="Pfam" id="PF00067">
    <property type="entry name" value="p450"/>
    <property type="match status" value="1"/>
</dbReference>
<gene>
    <name evidence="8" type="ORF">A1O5_08277</name>
</gene>
<dbReference type="InterPro" id="IPR001128">
    <property type="entry name" value="Cyt_P450"/>
</dbReference>
<keyword evidence="5 7" id="KW-0408">Iron</keyword>
<dbReference type="PRINTS" id="PR00385">
    <property type="entry name" value="P450"/>
</dbReference>
<evidence type="ECO:0000256" key="6">
    <source>
        <dbReference type="ARBA" id="ARBA00023033"/>
    </source>
</evidence>
<evidence type="ECO:0000256" key="2">
    <source>
        <dbReference type="ARBA" id="ARBA00010617"/>
    </source>
</evidence>
<keyword evidence="9" id="KW-1185">Reference proteome</keyword>
<organism evidence="8 9">
    <name type="scientific">Cladophialophora psammophila CBS 110553</name>
    <dbReference type="NCBI Taxonomy" id="1182543"/>
    <lineage>
        <taxon>Eukaryota</taxon>
        <taxon>Fungi</taxon>
        <taxon>Dikarya</taxon>
        <taxon>Ascomycota</taxon>
        <taxon>Pezizomycotina</taxon>
        <taxon>Eurotiomycetes</taxon>
        <taxon>Chaetothyriomycetidae</taxon>
        <taxon>Chaetothyriales</taxon>
        <taxon>Herpotrichiellaceae</taxon>
        <taxon>Cladophialophora</taxon>
    </lineage>
</organism>
<dbReference type="EMBL" id="AMGX01000013">
    <property type="protein sequence ID" value="EXJ68484.1"/>
    <property type="molecule type" value="Genomic_DNA"/>
</dbReference>
<evidence type="ECO:0000256" key="3">
    <source>
        <dbReference type="ARBA" id="ARBA00022723"/>
    </source>
</evidence>
<keyword evidence="7" id="KW-0349">Heme</keyword>
<comment type="similarity">
    <text evidence="2">Belongs to the cytochrome P450 family.</text>
</comment>
<comment type="cofactor">
    <cofactor evidence="1 7">
        <name>heme</name>
        <dbReference type="ChEBI" id="CHEBI:30413"/>
    </cofactor>
</comment>
<dbReference type="RefSeq" id="XP_007747050.1">
    <property type="nucleotide sequence ID" value="XM_007748860.1"/>
</dbReference>
<dbReference type="InterPro" id="IPR036396">
    <property type="entry name" value="Cyt_P450_sf"/>
</dbReference>
<dbReference type="PANTHER" id="PTHR46300">
    <property type="entry name" value="P450, PUTATIVE (EUROFUNG)-RELATED-RELATED"/>
    <property type="match status" value="1"/>
</dbReference>
<dbReference type="GO" id="GO:0004497">
    <property type="term" value="F:monooxygenase activity"/>
    <property type="evidence" value="ECO:0007669"/>
    <property type="project" value="UniProtKB-KW"/>
</dbReference>
<evidence type="ECO:0000256" key="1">
    <source>
        <dbReference type="ARBA" id="ARBA00001971"/>
    </source>
</evidence>
<dbReference type="GO" id="GO:0005506">
    <property type="term" value="F:iron ion binding"/>
    <property type="evidence" value="ECO:0007669"/>
    <property type="project" value="InterPro"/>
</dbReference>
<evidence type="ECO:0000313" key="8">
    <source>
        <dbReference type="EMBL" id="EXJ68484.1"/>
    </source>
</evidence>
<dbReference type="SUPFAM" id="SSF48264">
    <property type="entry name" value="Cytochrome P450"/>
    <property type="match status" value="1"/>
</dbReference>